<accession>A5FZS0</accession>
<feature type="transmembrane region" description="Helical" evidence="9">
    <location>
        <begin position="37"/>
        <end position="56"/>
    </location>
</feature>
<keyword evidence="3" id="KW-1003">Cell membrane</keyword>
<evidence type="ECO:0000256" key="5">
    <source>
        <dbReference type="ARBA" id="ARBA00022989"/>
    </source>
</evidence>
<evidence type="ECO:0000313" key="12">
    <source>
        <dbReference type="Proteomes" id="UP000000245"/>
    </source>
</evidence>
<dbReference type="Pfam" id="PF00691">
    <property type="entry name" value="OmpA"/>
    <property type="match status" value="1"/>
</dbReference>
<keyword evidence="12" id="KW-1185">Reference proteome</keyword>
<dbReference type="KEGG" id="acr:Acry_1901"/>
<keyword evidence="6 7" id="KW-0472">Membrane</keyword>
<protein>
    <submittedName>
        <fullName evidence="11">OmpA/MotB domain protein</fullName>
    </submittedName>
</protein>
<dbReference type="Pfam" id="PF13677">
    <property type="entry name" value="MotB_plug"/>
    <property type="match status" value="1"/>
</dbReference>
<feature type="compositionally biased region" description="Polar residues" evidence="8">
    <location>
        <begin position="115"/>
        <end position="127"/>
    </location>
</feature>
<evidence type="ECO:0000313" key="11">
    <source>
        <dbReference type="EMBL" id="ABQ31102.1"/>
    </source>
</evidence>
<dbReference type="PANTHER" id="PTHR30329:SF21">
    <property type="entry name" value="LIPOPROTEIN YIAD-RELATED"/>
    <property type="match status" value="1"/>
</dbReference>
<feature type="domain" description="OmpA-like" evidence="10">
    <location>
        <begin position="240"/>
        <end position="358"/>
    </location>
</feature>
<dbReference type="STRING" id="349163.Acry_1901"/>
<dbReference type="PROSITE" id="PS51123">
    <property type="entry name" value="OMPA_2"/>
    <property type="match status" value="1"/>
</dbReference>
<dbReference type="Proteomes" id="UP000000245">
    <property type="component" value="Chromosome"/>
</dbReference>
<dbReference type="GO" id="GO:0005886">
    <property type="term" value="C:plasma membrane"/>
    <property type="evidence" value="ECO:0007669"/>
    <property type="project" value="UniProtKB-SubCell"/>
</dbReference>
<evidence type="ECO:0000256" key="8">
    <source>
        <dbReference type="SAM" id="MobiDB-lite"/>
    </source>
</evidence>
<dbReference type="InterPro" id="IPR006665">
    <property type="entry name" value="OmpA-like"/>
</dbReference>
<gene>
    <name evidence="11" type="ordered locus">Acry_1901</name>
</gene>
<dbReference type="RefSeq" id="WP_012039705.1">
    <property type="nucleotide sequence ID" value="NC_009484.1"/>
</dbReference>
<dbReference type="HOGENOM" id="CLU_016890_3_1_5"/>
<dbReference type="CDD" id="cd07185">
    <property type="entry name" value="OmpA_C-like"/>
    <property type="match status" value="1"/>
</dbReference>
<dbReference type="EMBL" id="CP000697">
    <property type="protein sequence ID" value="ABQ31102.1"/>
    <property type="molecule type" value="Genomic_DNA"/>
</dbReference>
<evidence type="ECO:0000256" key="9">
    <source>
        <dbReference type="SAM" id="Phobius"/>
    </source>
</evidence>
<evidence type="ECO:0000256" key="3">
    <source>
        <dbReference type="ARBA" id="ARBA00022475"/>
    </source>
</evidence>
<dbReference type="PANTHER" id="PTHR30329">
    <property type="entry name" value="STATOR ELEMENT OF FLAGELLAR MOTOR COMPLEX"/>
    <property type="match status" value="1"/>
</dbReference>
<name>A5FZS0_ACICJ</name>
<feature type="region of interest" description="Disordered" evidence="8">
    <location>
        <begin position="83"/>
        <end position="102"/>
    </location>
</feature>
<proteinExistence type="inferred from homology"/>
<dbReference type="eggNOG" id="COG1360">
    <property type="taxonomic scope" value="Bacteria"/>
</dbReference>
<evidence type="ECO:0000256" key="4">
    <source>
        <dbReference type="ARBA" id="ARBA00022692"/>
    </source>
</evidence>
<dbReference type="InterPro" id="IPR036737">
    <property type="entry name" value="OmpA-like_sf"/>
</dbReference>
<comment type="subcellular location">
    <subcellularLocation>
        <location evidence="1">Cell membrane</location>
        <topology evidence="1">Single-pass membrane protein</topology>
    </subcellularLocation>
</comment>
<reference evidence="11 12" key="1">
    <citation type="submission" date="2007-05" db="EMBL/GenBank/DDBJ databases">
        <title>Complete sequence of chromosome of Acidiphilium cryptum JF-5.</title>
        <authorList>
            <consortium name="US DOE Joint Genome Institute"/>
            <person name="Copeland A."/>
            <person name="Lucas S."/>
            <person name="Lapidus A."/>
            <person name="Barry K."/>
            <person name="Detter J.C."/>
            <person name="Glavina del Rio T."/>
            <person name="Hammon N."/>
            <person name="Israni S."/>
            <person name="Dalin E."/>
            <person name="Tice H."/>
            <person name="Pitluck S."/>
            <person name="Sims D."/>
            <person name="Brettin T."/>
            <person name="Bruce D."/>
            <person name="Han C."/>
            <person name="Schmutz J."/>
            <person name="Larimer F."/>
            <person name="Land M."/>
            <person name="Hauser L."/>
            <person name="Kyrpides N."/>
            <person name="Kim E."/>
            <person name="Magnuson T."/>
            <person name="Richardson P."/>
        </authorList>
    </citation>
    <scope>NUCLEOTIDE SEQUENCE [LARGE SCALE GENOMIC DNA]</scope>
    <source>
        <strain evidence="11 12">JF-5</strain>
    </source>
</reference>
<evidence type="ECO:0000256" key="7">
    <source>
        <dbReference type="PROSITE-ProRule" id="PRU00473"/>
    </source>
</evidence>
<feature type="compositionally biased region" description="Low complexity" evidence="8">
    <location>
        <begin position="170"/>
        <end position="188"/>
    </location>
</feature>
<sequence>MAQRKKKGGKGGDQAVNLIIRREEIVEGGHHGGAWKVAYADFVTAMMAFFLLMWLINATTEAQRVGLADYFSQANVLNRAASGEGKPFGGSTPFDKGALSSDRGAVRVTVGHNPVSYQVPHTPQGQQIRPDHPTGNDMVNTSPGAGHKPRASGATASNAAPKPAPELQKPASPAAGARSAPSGEKAAAGTGGAIGGLAPGNLGEARFRTAGSEIRQMMAQDPDLASLSKQVSVHVTPRGLRIQIMDAHKRPMFALGSARPNPMTLELLTKIAPILSRLGDRIRIAGYTDARPYVAGPKDNWDLSVERANATRAVLVKAGFPKRLIARVSGYADRKLLIPSNPLAAANRRVGILVVRPALPEGVKTDGAKAP</sequence>
<dbReference type="InterPro" id="IPR050330">
    <property type="entry name" value="Bact_OuterMem_StrucFunc"/>
</dbReference>
<dbReference type="Gene3D" id="3.30.1330.60">
    <property type="entry name" value="OmpA-like domain"/>
    <property type="match status" value="1"/>
</dbReference>
<dbReference type="SUPFAM" id="SSF103088">
    <property type="entry name" value="OmpA-like"/>
    <property type="match status" value="1"/>
</dbReference>
<evidence type="ECO:0000256" key="2">
    <source>
        <dbReference type="ARBA" id="ARBA00008914"/>
    </source>
</evidence>
<evidence type="ECO:0000259" key="10">
    <source>
        <dbReference type="PROSITE" id="PS51123"/>
    </source>
</evidence>
<feature type="region of interest" description="Disordered" evidence="8">
    <location>
        <begin position="114"/>
        <end position="201"/>
    </location>
</feature>
<keyword evidence="4 9" id="KW-0812">Transmembrane</keyword>
<evidence type="ECO:0000256" key="6">
    <source>
        <dbReference type="ARBA" id="ARBA00023136"/>
    </source>
</evidence>
<dbReference type="AlphaFoldDB" id="A5FZS0"/>
<evidence type="ECO:0000256" key="1">
    <source>
        <dbReference type="ARBA" id="ARBA00004162"/>
    </source>
</evidence>
<dbReference type="InterPro" id="IPR025713">
    <property type="entry name" value="MotB-like_N_dom"/>
</dbReference>
<comment type="similarity">
    <text evidence="2">Belongs to the MotB family.</text>
</comment>
<feature type="compositionally biased region" description="Gly residues" evidence="8">
    <location>
        <begin position="189"/>
        <end position="198"/>
    </location>
</feature>
<organism evidence="11 12">
    <name type="scientific">Acidiphilium cryptum (strain JF-5)</name>
    <dbReference type="NCBI Taxonomy" id="349163"/>
    <lineage>
        <taxon>Bacteria</taxon>
        <taxon>Pseudomonadati</taxon>
        <taxon>Pseudomonadota</taxon>
        <taxon>Alphaproteobacteria</taxon>
        <taxon>Acetobacterales</taxon>
        <taxon>Acidocellaceae</taxon>
        <taxon>Acidiphilium</taxon>
    </lineage>
</organism>
<keyword evidence="5 9" id="KW-1133">Transmembrane helix</keyword>